<dbReference type="Pfam" id="PF01633">
    <property type="entry name" value="Choline_kinase"/>
    <property type="match status" value="1"/>
</dbReference>
<dbReference type="GO" id="GO:0005737">
    <property type="term" value="C:cytoplasm"/>
    <property type="evidence" value="ECO:0007669"/>
    <property type="project" value="TreeGrafter"/>
</dbReference>
<dbReference type="Gene3D" id="3.90.1200.10">
    <property type="match status" value="1"/>
</dbReference>
<dbReference type="PANTHER" id="PTHR22603">
    <property type="entry name" value="CHOLINE/ETHANOALAMINE KINASE"/>
    <property type="match status" value="1"/>
</dbReference>
<accession>A0A564ZBR3</accession>
<keyword evidence="2" id="KW-1208">Phospholipid metabolism</keyword>
<evidence type="ECO:0000256" key="2">
    <source>
        <dbReference type="ARBA" id="ARBA00023264"/>
    </source>
</evidence>
<gene>
    <name evidence="5" type="ORF">WMSIL1_LOCUS14363</name>
</gene>
<keyword evidence="6" id="KW-1185">Reference proteome</keyword>
<dbReference type="GO" id="GO:0004103">
    <property type="term" value="F:choline kinase activity"/>
    <property type="evidence" value="ECO:0007669"/>
    <property type="project" value="TreeGrafter"/>
</dbReference>
<feature type="region of interest" description="Disordered" evidence="4">
    <location>
        <begin position="159"/>
        <end position="185"/>
    </location>
</feature>
<reference evidence="5 6" key="1">
    <citation type="submission" date="2019-07" db="EMBL/GenBank/DDBJ databases">
        <authorList>
            <person name="Jastrzebski P J."/>
            <person name="Paukszto L."/>
            <person name="Jastrzebski P J."/>
        </authorList>
    </citation>
    <scope>NUCLEOTIDE SEQUENCE [LARGE SCALE GENOMIC DNA]</scope>
    <source>
        <strain evidence="5 6">WMS-il1</strain>
    </source>
</reference>
<evidence type="ECO:0000313" key="6">
    <source>
        <dbReference type="Proteomes" id="UP000321570"/>
    </source>
</evidence>
<dbReference type="GO" id="GO:0006646">
    <property type="term" value="P:phosphatidylethanolamine biosynthetic process"/>
    <property type="evidence" value="ECO:0007669"/>
    <property type="project" value="TreeGrafter"/>
</dbReference>
<dbReference type="InterPro" id="IPR011009">
    <property type="entry name" value="Kinase-like_dom_sf"/>
</dbReference>
<evidence type="ECO:0000256" key="1">
    <source>
        <dbReference type="ARBA" id="ARBA00023209"/>
    </source>
</evidence>
<evidence type="ECO:0000256" key="3">
    <source>
        <dbReference type="ARBA" id="ARBA00038211"/>
    </source>
</evidence>
<keyword evidence="1" id="KW-0594">Phospholipid biosynthesis</keyword>
<dbReference type="Proteomes" id="UP000321570">
    <property type="component" value="Unassembled WGS sequence"/>
</dbReference>
<keyword evidence="1" id="KW-0443">Lipid metabolism</keyword>
<evidence type="ECO:0000313" key="5">
    <source>
        <dbReference type="EMBL" id="VUZ56876.1"/>
    </source>
</evidence>
<organism evidence="5 6">
    <name type="scientific">Hymenolepis diminuta</name>
    <name type="common">Rat tapeworm</name>
    <dbReference type="NCBI Taxonomy" id="6216"/>
    <lineage>
        <taxon>Eukaryota</taxon>
        <taxon>Metazoa</taxon>
        <taxon>Spiralia</taxon>
        <taxon>Lophotrochozoa</taxon>
        <taxon>Platyhelminthes</taxon>
        <taxon>Cestoda</taxon>
        <taxon>Eucestoda</taxon>
        <taxon>Cyclophyllidea</taxon>
        <taxon>Hymenolepididae</taxon>
        <taxon>Hymenolepis</taxon>
    </lineage>
</organism>
<name>A0A564ZBR3_HYMDI</name>
<sequence>MCGPAPLEIAKTLRSPPSAPSFNETGHEDVCRCENGDCGVSNNLTDHCKQDPALRCLSDLEEVRDLAEVTLTSEQEEALILESTYGALFSHLWWTVWALIQTQISSFEFGFIEYAESRMTAYYNLKKTLPASEFPNGENQSPDVPSLRKINEELFTIDSSSRVHTNGDSKKPSSYFYVEDGEVDS</sequence>
<evidence type="ECO:0000256" key="4">
    <source>
        <dbReference type="SAM" id="MobiDB-lite"/>
    </source>
</evidence>
<dbReference type="EMBL" id="CABIJS010000708">
    <property type="protein sequence ID" value="VUZ56876.1"/>
    <property type="molecule type" value="Genomic_DNA"/>
</dbReference>
<proteinExistence type="inferred from homology"/>
<dbReference type="GO" id="GO:0004305">
    <property type="term" value="F:ethanolamine kinase activity"/>
    <property type="evidence" value="ECO:0007669"/>
    <property type="project" value="TreeGrafter"/>
</dbReference>
<keyword evidence="1" id="KW-0444">Lipid biosynthesis</keyword>
<protein>
    <submittedName>
        <fullName evidence="5">Uncharacterized protein</fullName>
    </submittedName>
</protein>
<dbReference type="AlphaFoldDB" id="A0A564ZBR3"/>
<dbReference type="PANTHER" id="PTHR22603:SF93">
    <property type="entry name" value="RE24176P"/>
    <property type="match status" value="1"/>
</dbReference>
<comment type="similarity">
    <text evidence="3">Belongs to the choline/ethanolamine kinase family.</text>
</comment>
<dbReference type="SUPFAM" id="SSF56112">
    <property type="entry name" value="Protein kinase-like (PK-like)"/>
    <property type="match status" value="1"/>
</dbReference>